<organism evidence="3 4">
    <name type="scientific">Ophiocordyceps camponoti-rufipedis</name>
    <dbReference type="NCBI Taxonomy" id="2004952"/>
    <lineage>
        <taxon>Eukaryota</taxon>
        <taxon>Fungi</taxon>
        <taxon>Dikarya</taxon>
        <taxon>Ascomycota</taxon>
        <taxon>Pezizomycotina</taxon>
        <taxon>Sordariomycetes</taxon>
        <taxon>Hypocreomycetidae</taxon>
        <taxon>Hypocreales</taxon>
        <taxon>Ophiocordycipitaceae</taxon>
        <taxon>Ophiocordyceps</taxon>
    </lineage>
</organism>
<evidence type="ECO:0000313" key="3">
    <source>
        <dbReference type="EMBL" id="PHH75173.1"/>
    </source>
</evidence>
<feature type="compositionally biased region" description="Low complexity" evidence="1">
    <location>
        <begin position="190"/>
        <end position="200"/>
    </location>
</feature>
<feature type="signal peptide" evidence="2">
    <location>
        <begin position="1"/>
        <end position="16"/>
    </location>
</feature>
<evidence type="ECO:0000313" key="4">
    <source>
        <dbReference type="Proteomes" id="UP000226431"/>
    </source>
</evidence>
<feature type="region of interest" description="Disordered" evidence="1">
    <location>
        <begin position="175"/>
        <end position="218"/>
    </location>
</feature>
<name>A0A2C5Z5P7_9HYPO</name>
<accession>A0A2C5Z5P7</accession>
<keyword evidence="4" id="KW-1185">Reference proteome</keyword>
<dbReference type="AlphaFoldDB" id="A0A2C5Z5P7"/>
<gene>
    <name evidence="3" type="ORF">CDD80_2585</name>
</gene>
<dbReference type="Proteomes" id="UP000226431">
    <property type="component" value="Unassembled WGS sequence"/>
</dbReference>
<reference evidence="3 4" key="1">
    <citation type="submission" date="2017-06" db="EMBL/GenBank/DDBJ databases">
        <title>Ant-infecting Ophiocordyceps genomes reveal a high diversity of potential behavioral manipulation genes and a possible major role for enterotoxins.</title>
        <authorList>
            <person name="De Bekker C."/>
            <person name="Evans H.C."/>
            <person name="Brachmann A."/>
            <person name="Hughes D.P."/>
        </authorList>
    </citation>
    <scope>NUCLEOTIDE SEQUENCE [LARGE SCALE GENOMIC DNA]</scope>
    <source>
        <strain evidence="3 4">Map16</strain>
    </source>
</reference>
<keyword evidence="2" id="KW-0732">Signal</keyword>
<proteinExistence type="predicted"/>
<feature type="chain" id="PRO_5012315925" evidence="2">
    <location>
        <begin position="17"/>
        <end position="282"/>
    </location>
</feature>
<sequence>MKALAAIVTILRVASARPIEDQPIPDTHYGNNYTADDALVNKSSARDVVLESVIQQQSPHAVGDGSASGLELTGVAGEARAVRSAENTRLGSPLVTPEDTLSAILNGLHKSGLVEKPQVIGAALGAAIDPAVLTQELLTTYTTRATTYSAHVTKSTALLTTSTMPVVTLTALFTAHRKKPSTTPAPTPTGPATTPASQASKPEATAKPRPEQANATEESALTELKELYVKIGFHRDTHPCDDKLRCLFGKAPSYWVREVKACVAKPGFYWAGPECLLIVPRR</sequence>
<protein>
    <submittedName>
        <fullName evidence="3">Uncharacterized protein</fullName>
    </submittedName>
</protein>
<dbReference type="EMBL" id="NJES01000231">
    <property type="protein sequence ID" value="PHH75173.1"/>
    <property type="molecule type" value="Genomic_DNA"/>
</dbReference>
<evidence type="ECO:0000256" key="1">
    <source>
        <dbReference type="SAM" id="MobiDB-lite"/>
    </source>
</evidence>
<comment type="caution">
    <text evidence="3">The sequence shown here is derived from an EMBL/GenBank/DDBJ whole genome shotgun (WGS) entry which is preliminary data.</text>
</comment>
<evidence type="ECO:0000256" key="2">
    <source>
        <dbReference type="SAM" id="SignalP"/>
    </source>
</evidence>